<keyword evidence="3" id="KW-1185">Reference proteome</keyword>
<dbReference type="Proteomes" id="UP001268651">
    <property type="component" value="Unassembled WGS sequence"/>
</dbReference>
<accession>A0ABU3U5T6</accession>
<comment type="caution">
    <text evidence="2">The sequence shown here is derived from an EMBL/GenBank/DDBJ whole genome shotgun (WGS) entry which is preliminary data.</text>
</comment>
<evidence type="ECO:0000256" key="1">
    <source>
        <dbReference type="SAM" id="SignalP"/>
    </source>
</evidence>
<feature type="signal peptide" evidence="1">
    <location>
        <begin position="1"/>
        <end position="26"/>
    </location>
</feature>
<protein>
    <submittedName>
        <fullName evidence="2">Uncharacterized protein</fullName>
    </submittedName>
</protein>
<evidence type="ECO:0000313" key="2">
    <source>
        <dbReference type="EMBL" id="MDU8885760.1"/>
    </source>
</evidence>
<keyword evidence="1" id="KW-0732">Signal</keyword>
<sequence>MKSNLTQLFSLLLFIFSLNIIGQTQAVTVEGDTIYVYNNGAWSYELLDEMPIINEFEYLEAELAIDTIQTPFQFSDKTNKEVINASGQFRIKYDGKAWKRVPAVTLNEEAEFGFESKSSDIWCVVISEETPIETTMLFKIAKKTLEENSGAEAKIIKTELITVNGAEVLRGVMNISFSGISFIFDSYYFSNEKGSVQFTTWTSAEVWKRNENEIQDFLHGFVVD</sequence>
<evidence type="ECO:0000313" key="3">
    <source>
        <dbReference type="Proteomes" id="UP001268651"/>
    </source>
</evidence>
<dbReference type="EMBL" id="JAWHTF010000002">
    <property type="protein sequence ID" value="MDU8885760.1"/>
    <property type="molecule type" value="Genomic_DNA"/>
</dbReference>
<proteinExistence type="predicted"/>
<organism evidence="2 3">
    <name type="scientific">Gilvirhabdus luticola</name>
    <dbReference type="NCBI Taxonomy" id="3079858"/>
    <lineage>
        <taxon>Bacteria</taxon>
        <taxon>Pseudomonadati</taxon>
        <taxon>Bacteroidota</taxon>
        <taxon>Flavobacteriia</taxon>
        <taxon>Flavobacteriales</taxon>
        <taxon>Flavobacteriaceae</taxon>
        <taxon>Gilvirhabdus</taxon>
    </lineage>
</organism>
<name>A0ABU3U5T6_9FLAO</name>
<feature type="chain" id="PRO_5046432934" evidence="1">
    <location>
        <begin position="27"/>
        <end position="224"/>
    </location>
</feature>
<gene>
    <name evidence="2" type="ORF">RXV94_06280</name>
</gene>
<reference evidence="2 3" key="1">
    <citation type="submission" date="2023-10" db="EMBL/GenBank/DDBJ databases">
        <title>Marimonas sp. nov. isolated from tidal mud flat.</title>
        <authorList>
            <person name="Jaincy N.J."/>
            <person name="Srinivasan S."/>
            <person name="Lee S.-S."/>
        </authorList>
    </citation>
    <scope>NUCLEOTIDE SEQUENCE [LARGE SCALE GENOMIC DNA]</scope>
    <source>
        <strain evidence="2 3">MJ-SS3</strain>
    </source>
</reference>
<dbReference type="RefSeq" id="WP_316661684.1">
    <property type="nucleotide sequence ID" value="NZ_JAWHTF010000002.1"/>
</dbReference>